<dbReference type="RefSeq" id="WP_036081611.1">
    <property type="nucleotide sequence ID" value="NZ_OBMB01000001.1"/>
</dbReference>
<evidence type="ECO:0000256" key="1">
    <source>
        <dbReference type="SAM" id="MobiDB-lite"/>
    </source>
</evidence>
<dbReference type="EMBL" id="JPGK01000003">
    <property type="protein sequence ID" value="KGA94383.1"/>
    <property type="molecule type" value="Genomic_DNA"/>
</dbReference>
<organism evidence="2 3">
    <name type="scientific">Leptospirillum ferriphilum</name>
    <dbReference type="NCBI Taxonomy" id="178606"/>
    <lineage>
        <taxon>Bacteria</taxon>
        <taxon>Pseudomonadati</taxon>
        <taxon>Nitrospirota</taxon>
        <taxon>Nitrospiria</taxon>
        <taxon>Nitrospirales</taxon>
        <taxon>Nitrospiraceae</taxon>
        <taxon>Leptospirillum</taxon>
    </lineage>
</organism>
<gene>
    <name evidence="2" type="ORF">LptCag_1146</name>
</gene>
<sequence length="72" mass="8033">MIQGFRPSLPRVASTEKNSPDNALNNAREALSGIPGSMLVRKEELPDAPVEKRAEKDRSRTLRIPAWLSLFC</sequence>
<name>A0A094WA10_9BACT</name>
<proteinExistence type="predicted"/>
<dbReference type="PATRIC" id="fig|178606.4.peg.957"/>
<dbReference type="Proteomes" id="UP000029452">
    <property type="component" value="Unassembled WGS sequence"/>
</dbReference>
<reference evidence="2 3" key="1">
    <citation type="submission" date="2014-06" db="EMBL/GenBank/DDBJ databases">
        <title>Draft genome sequence of iron oxidizing acidophile Leptospirillum ferriphilum DSM14647.</title>
        <authorList>
            <person name="Cardenas J.P."/>
            <person name="Lazcano M."/>
            <person name="Ossandon F.J."/>
            <person name="Corbett M."/>
            <person name="Holmes D.S."/>
            <person name="Watkin E."/>
        </authorList>
    </citation>
    <scope>NUCLEOTIDE SEQUENCE [LARGE SCALE GENOMIC DNA]</scope>
    <source>
        <strain evidence="2 3">DSM 14647</strain>
    </source>
</reference>
<dbReference type="AlphaFoldDB" id="A0A094WA10"/>
<evidence type="ECO:0000313" key="2">
    <source>
        <dbReference type="EMBL" id="KGA94383.1"/>
    </source>
</evidence>
<accession>A0A094WA10</accession>
<feature type="compositionally biased region" description="Polar residues" evidence="1">
    <location>
        <begin position="15"/>
        <end position="25"/>
    </location>
</feature>
<feature type="region of interest" description="Disordered" evidence="1">
    <location>
        <begin position="1"/>
        <end position="27"/>
    </location>
</feature>
<evidence type="ECO:0000313" key="3">
    <source>
        <dbReference type="Proteomes" id="UP000029452"/>
    </source>
</evidence>
<protein>
    <submittedName>
        <fullName evidence="2">Uncharacterized protein</fullName>
    </submittedName>
</protein>
<comment type="caution">
    <text evidence="2">The sequence shown here is derived from an EMBL/GenBank/DDBJ whole genome shotgun (WGS) entry which is preliminary data.</text>
</comment>